<keyword evidence="9 12" id="KW-0521">NADP</keyword>
<dbReference type="PANTHER" id="PTHR38011">
    <property type="entry name" value="DIHYDROFOLATE REDUCTASE FAMILY PROTEIN (AFU_ORTHOLOGUE AFUA_8G06820)"/>
    <property type="match status" value="1"/>
</dbReference>
<comment type="pathway">
    <text evidence="2 12">Cofactor biosynthesis; riboflavin biosynthesis; 5-amino-6-(D-ribitylamino)uracil from GTP: step 2/4.</text>
</comment>
<dbReference type="Pfam" id="PF00383">
    <property type="entry name" value="dCMP_cyt_deam_1"/>
    <property type="match status" value="1"/>
</dbReference>
<dbReference type="EC" id="1.1.1.193" evidence="12"/>
<sequence length="343" mass="40094">MRYKEIFMKRAIQLAKNGLGFTSPNPMVGCVIERNGIVLSEGYHYKNEMYHAEFMAINNVKNKYLFFDCTLYVTLEPCVHFGETPPCVDLIIKKNIPRVVVGIQDPCEKVKGLGIKKLEKYGVEVIENVLIDQCRILNKRFFTFHEKKRPYIILKWAQSDDGFIYSEKKKYNWISGIHAKQLNHKWRSEEDGILVGRKTVLNDNPKLNVRKWFGKNPIRIFVDQKLSISDSYFILDGSQHTIVFTDKNKENQENIEYVQISFKKKIIYQILDYLHKKKILSLIVEGGKETLENFIKEDLWDECRIFICKIVLKSGLEAPKIGGMIYQKMNLDNKDQLIIKSPI</sequence>
<comment type="similarity">
    <text evidence="4 12">In the N-terminal section; belongs to the cytidine and deoxycytidylate deaminase family.</text>
</comment>
<evidence type="ECO:0000256" key="12">
    <source>
        <dbReference type="PIRNR" id="PIRNR006769"/>
    </source>
</evidence>
<dbReference type="InterPro" id="IPR016193">
    <property type="entry name" value="Cytidine_deaminase-like"/>
</dbReference>
<dbReference type="Pfam" id="PF01872">
    <property type="entry name" value="RibD_C"/>
    <property type="match status" value="1"/>
</dbReference>
<reference evidence="14 15" key="1">
    <citation type="journal article" date="2015" name="Microbes Environ.">
        <title>An Efficient Strategy Developed for Next-Generation Sequencing of Endosymbiont Genomes Performed Using Crude DNA Isolated from Host Tissues: A Case Study of Blattabacterium cuenoti Inhabiting the Fat Bodies of Cockroaches.</title>
        <authorList>
            <person name="Kinjo Y."/>
            <person name="Saitoh S."/>
            <person name="Tokuda G."/>
        </authorList>
    </citation>
    <scope>NUCLEOTIDE SEQUENCE [LARGE SCALE GENOMIC DNA]</scope>
    <source>
        <strain evidence="14 15">BPAY</strain>
    </source>
</reference>
<dbReference type="SUPFAM" id="SSF53927">
    <property type="entry name" value="Cytidine deaminase-like"/>
    <property type="match status" value="1"/>
</dbReference>
<comment type="pathway">
    <text evidence="3 12">Cofactor biosynthesis; riboflavin biosynthesis; 5-amino-6-(D-ribitylamino)uracil from GTP: step 3/4.</text>
</comment>
<dbReference type="NCBIfam" id="TIGR00326">
    <property type="entry name" value="eubact_ribD"/>
    <property type="match status" value="1"/>
</dbReference>
<proteinExistence type="inferred from homology"/>
<keyword evidence="15" id="KW-1185">Reference proteome</keyword>
<dbReference type="EMBL" id="AP014609">
    <property type="protein sequence ID" value="BAR92218.1"/>
    <property type="molecule type" value="Genomic_DNA"/>
</dbReference>
<evidence type="ECO:0000256" key="5">
    <source>
        <dbReference type="ARBA" id="ARBA00007417"/>
    </source>
</evidence>
<evidence type="ECO:0000259" key="13">
    <source>
        <dbReference type="PROSITE" id="PS51747"/>
    </source>
</evidence>
<comment type="function">
    <text evidence="1 12">Converts 2,5-diamino-6-(ribosylamino)-4(3h)-pyrimidinone 5'-phosphate into 5-amino-6-(ribosylamino)-2,4(1h,3h)-pyrimidinedione 5'-phosphate.</text>
</comment>
<evidence type="ECO:0000313" key="14">
    <source>
        <dbReference type="EMBL" id="BAR92218.1"/>
    </source>
</evidence>
<evidence type="ECO:0000256" key="11">
    <source>
        <dbReference type="ARBA" id="ARBA00023268"/>
    </source>
</evidence>
<dbReference type="RefSeq" id="WP_096378624.1">
    <property type="nucleotide sequence ID" value="NZ_AP014609.1"/>
</dbReference>
<evidence type="ECO:0000256" key="3">
    <source>
        <dbReference type="ARBA" id="ARBA00004910"/>
    </source>
</evidence>
<comment type="catalytic activity">
    <reaction evidence="12">
        <text>2,5-diamino-6-hydroxy-4-(5-phosphoribosylamino)-pyrimidine + H2O + H(+) = 5-amino-6-(5-phospho-D-ribosylamino)uracil + NH4(+)</text>
        <dbReference type="Rhea" id="RHEA:21868"/>
        <dbReference type="ChEBI" id="CHEBI:15377"/>
        <dbReference type="ChEBI" id="CHEBI:15378"/>
        <dbReference type="ChEBI" id="CHEBI:28938"/>
        <dbReference type="ChEBI" id="CHEBI:58453"/>
        <dbReference type="ChEBI" id="CHEBI:58614"/>
        <dbReference type="EC" id="3.5.4.26"/>
    </reaction>
</comment>
<accession>A0ABM7EZ29</accession>
<comment type="cofactor">
    <cofactor evidence="12">
        <name>Zn(2+)</name>
        <dbReference type="ChEBI" id="CHEBI:29105"/>
    </cofactor>
    <text evidence="12">Binds 1 zinc ion.</text>
</comment>
<protein>
    <recommendedName>
        <fullName evidence="12">Riboflavin biosynthesis protein RibD</fullName>
    </recommendedName>
    <domain>
        <recommendedName>
            <fullName evidence="12">Diaminohydroxyphosphoribosylaminopyrimidine deaminase</fullName>
            <shortName evidence="12">DRAP deaminase</shortName>
            <ecNumber evidence="12">3.5.4.26</ecNumber>
        </recommendedName>
        <alternativeName>
            <fullName evidence="12">Riboflavin-specific deaminase</fullName>
        </alternativeName>
    </domain>
    <domain>
        <recommendedName>
            <fullName evidence="12">5-amino-6-(5-phosphoribosylamino)uracil reductase</fullName>
            <ecNumber evidence="12">1.1.1.193</ecNumber>
        </recommendedName>
        <alternativeName>
            <fullName evidence="12">HTP reductase</fullName>
        </alternativeName>
    </domain>
</protein>
<evidence type="ECO:0000256" key="1">
    <source>
        <dbReference type="ARBA" id="ARBA00002151"/>
    </source>
</evidence>
<comment type="catalytic activity">
    <reaction evidence="12">
        <text>5-amino-6-(5-phospho-D-ribitylamino)uracil + NADP(+) = 5-amino-6-(5-phospho-D-ribosylamino)uracil + NADPH + H(+)</text>
        <dbReference type="Rhea" id="RHEA:17845"/>
        <dbReference type="ChEBI" id="CHEBI:15378"/>
        <dbReference type="ChEBI" id="CHEBI:57783"/>
        <dbReference type="ChEBI" id="CHEBI:58349"/>
        <dbReference type="ChEBI" id="CHEBI:58421"/>
        <dbReference type="ChEBI" id="CHEBI:58453"/>
        <dbReference type="EC" id="1.1.1.193"/>
    </reaction>
</comment>
<dbReference type="InterPro" id="IPR016192">
    <property type="entry name" value="APOBEC/CMP_deaminase_Zn-bd"/>
</dbReference>
<keyword evidence="12" id="KW-0378">Hydrolase</keyword>
<keyword evidence="10 12" id="KW-0560">Oxidoreductase</keyword>
<dbReference type="InterPro" id="IPR024072">
    <property type="entry name" value="DHFR-like_dom_sf"/>
</dbReference>
<dbReference type="InterPro" id="IPR002734">
    <property type="entry name" value="RibDG_C"/>
</dbReference>
<evidence type="ECO:0000313" key="15">
    <source>
        <dbReference type="Proteomes" id="UP000217805"/>
    </source>
</evidence>
<dbReference type="Proteomes" id="UP000217805">
    <property type="component" value="Chromosome"/>
</dbReference>
<organism evidence="14 15">
    <name type="scientific">Blattabacterium cuenoti BPAY</name>
    <dbReference type="NCBI Taxonomy" id="1457031"/>
    <lineage>
        <taxon>Bacteria</taxon>
        <taxon>Pseudomonadati</taxon>
        <taxon>Bacteroidota</taxon>
        <taxon>Flavobacteriia</taxon>
        <taxon>Flavobacteriales</taxon>
        <taxon>Blattabacteriaceae</taxon>
        <taxon>Blattabacterium</taxon>
    </lineage>
</organism>
<comment type="similarity">
    <text evidence="5 12">In the C-terminal section; belongs to the HTP reductase family.</text>
</comment>
<dbReference type="CDD" id="cd01284">
    <property type="entry name" value="Riboflavin_deaminase-reductase"/>
    <property type="match status" value="1"/>
</dbReference>
<keyword evidence="7 12" id="KW-0479">Metal-binding</keyword>
<keyword evidence="6 12" id="KW-0686">Riboflavin biosynthesis</keyword>
<evidence type="ECO:0000256" key="10">
    <source>
        <dbReference type="ARBA" id="ARBA00023002"/>
    </source>
</evidence>
<feature type="domain" description="CMP/dCMP-type deaminase" evidence="13">
    <location>
        <begin position="2"/>
        <end position="126"/>
    </location>
</feature>
<name>A0ABM7EZ29_9FLAO</name>
<dbReference type="PROSITE" id="PS51747">
    <property type="entry name" value="CYT_DCMP_DEAMINASES_2"/>
    <property type="match status" value="1"/>
</dbReference>
<dbReference type="Gene3D" id="3.40.430.10">
    <property type="entry name" value="Dihydrofolate Reductase, subunit A"/>
    <property type="match status" value="1"/>
</dbReference>
<keyword evidence="11" id="KW-0511">Multifunctional enzyme</keyword>
<gene>
    <name evidence="14" type="primary">ribD</name>
    <name evidence="14" type="ORF">BPAY_497</name>
</gene>
<keyword evidence="8 12" id="KW-0862">Zinc</keyword>
<evidence type="ECO:0000256" key="9">
    <source>
        <dbReference type="ARBA" id="ARBA00022857"/>
    </source>
</evidence>
<dbReference type="PIRSF" id="PIRSF006769">
    <property type="entry name" value="RibD"/>
    <property type="match status" value="1"/>
</dbReference>
<evidence type="ECO:0000256" key="7">
    <source>
        <dbReference type="ARBA" id="ARBA00022723"/>
    </source>
</evidence>
<dbReference type="PROSITE" id="PS00903">
    <property type="entry name" value="CYT_DCMP_DEAMINASES_1"/>
    <property type="match status" value="1"/>
</dbReference>
<evidence type="ECO:0000256" key="4">
    <source>
        <dbReference type="ARBA" id="ARBA00005259"/>
    </source>
</evidence>
<dbReference type="PANTHER" id="PTHR38011:SF7">
    <property type="entry name" value="2,5-DIAMINO-6-RIBOSYLAMINO-4(3H)-PYRIMIDINONE 5'-PHOSPHATE REDUCTASE"/>
    <property type="match status" value="1"/>
</dbReference>
<evidence type="ECO:0000256" key="8">
    <source>
        <dbReference type="ARBA" id="ARBA00022833"/>
    </source>
</evidence>
<evidence type="ECO:0000256" key="6">
    <source>
        <dbReference type="ARBA" id="ARBA00022619"/>
    </source>
</evidence>
<dbReference type="Gene3D" id="3.40.140.10">
    <property type="entry name" value="Cytidine Deaminase, domain 2"/>
    <property type="match status" value="1"/>
</dbReference>
<dbReference type="SUPFAM" id="SSF53597">
    <property type="entry name" value="Dihydrofolate reductase-like"/>
    <property type="match status" value="1"/>
</dbReference>
<dbReference type="EC" id="3.5.4.26" evidence="12"/>
<dbReference type="InterPro" id="IPR050765">
    <property type="entry name" value="Riboflavin_Biosynth_HTPR"/>
</dbReference>
<evidence type="ECO:0000256" key="2">
    <source>
        <dbReference type="ARBA" id="ARBA00004882"/>
    </source>
</evidence>
<dbReference type="InterPro" id="IPR002125">
    <property type="entry name" value="CMP_dCMP_dom"/>
</dbReference>
<dbReference type="InterPro" id="IPR004794">
    <property type="entry name" value="Eubact_RibD"/>
</dbReference>